<dbReference type="InterPro" id="IPR014757">
    <property type="entry name" value="Tscrpt_reg_IclR_C"/>
</dbReference>
<evidence type="ECO:0000259" key="5">
    <source>
        <dbReference type="PROSITE" id="PS51078"/>
    </source>
</evidence>
<dbReference type="PANTHER" id="PTHR30136">
    <property type="entry name" value="HELIX-TURN-HELIX TRANSCRIPTIONAL REGULATOR, ICLR FAMILY"/>
    <property type="match status" value="1"/>
</dbReference>
<evidence type="ECO:0000313" key="6">
    <source>
        <dbReference type="EMBL" id="CAP41762.1"/>
    </source>
</evidence>
<dbReference type="eggNOG" id="COG1414">
    <property type="taxonomic scope" value="Bacteria"/>
</dbReference>
<gene>
    <name evidence="6" type="ordered locus">Bpet1427</name>
</gene>
<dbReference type="InterPro" id="IPR050707">
    <property type="entry name" value="HTH_MetabolicPath_Reg"/>
</dbReference>
<dbReference type="InterPro" id="IPR005471">
    <property type="entry name" value="Tscrpt_reg_IclR_N"/>
</dbReference>
<dbReference type="InterPro" id="IPR036390">
    <property type="entry name" value="WH_DNA-bd_sf"/>
</dbReference>
<dbReference type="Pfam" id="PF01614">
    <property type="entry name" value="IclR_C"/>
    <property type="match status" value="1"/>
</dbReference>
<dbReference type="Gene3D" id="3.30.450.40">
    <property type="match status" value="1"/>
</dbReference>
<dbReference type="PANTHER" id="PTHR30136:SF24">
    <property type="entry name" value="HTH-TYPE TRANSCRIPTIONAL REPRESSOR ALLR"/>
    <property type="match status" value="1"/>
</dbReference>
<dbReference type="EMBL" id="AM902716">
    <property type="protein sequence ID" value="CAP41762.1"/>
    <property type="molecule type" value="Genomic_DNA"/>
</dbReference>
<feature type="domain" description="HTH iclR-type" evidence="4">
    <location>
        <begin position="1"/>
        <end position="62"/>
    </location>
</feature>
<dbReference type="InterPro" id="IPR036388">
    <property type="entry name" value="WH-like_DNA-bd_sf"/>
</dbReference>
<keyword evidence="1" id="KW-0805">Transcription regulation</keyword>
<proteinExistence type="predicted"/>
<accession>A9IEJ4</accession>
<dbReference type="Pfam" id="PF09339">
    <property type="entry name" value="HTH_IclR"/>
    <property type="match status" value="1"/>
</dbReference>
<dbReference type="SUPFAM" id="SSF55781">
    <property type="entry name" value="GAF domain-like"/>
    <property type="match status" value="1"/>
</dbReference>
<keyword evidence="3" id="KW-0804">Transcription</keyword>
<reference evidence="6 7" key="1">
    <citation type="journal article" date="2008" name="BMC Genomics">
        <title>The missing link: Bordetella petrii is endowed with both the metabolic versatility of environmental bacteria and virulence traits of pathogenic Bordetellae.</title>
        <authorList>
            <person name="Gross R."/>
            <person name="Guzman C.A."/>
            <person name="Sebaihia M."/>
            <person name="Martins Dos Santos V.A."/>
            <person name="Pieper D.H."/>
            <person name="Koebnik R."/>
            <person name="Lechner M."/>
            <person name="Bartels D."/>
            <person name="Buhrmester J."/>
            <person name="Choudhuri J.V."/>
            <person name="Ebensen T."/>
            <person name="Gaigalat L."/>
            <person name="Herrmann S."/>
            <person name="Khachane A.N."/>
            <person name="Larisch C."/>
            <person name="Link S."/>
            <person name="Linke B."/>
            <person name="Meyer F."/>
            <person name="Mormann S."/>
            <person name="Nakunst D."/>
            <person name="Rueckert C."/>
            <person name="Schneiker-Bekel S."/>
            <person name="Schulze K."/>
            <person name="Vorhoelter F.J."/>
            <person name="Yevsa T."/>
            <person name="Engle J.T."/>
            <person name="Goldman W.E."/>
            <person name="Puehler A."/>
            <person name="Goebel U.B."/>
            <person name="Goesmann A."/>
            <person name="Bloecker H."/>
            <person name="Kaiser O."/>
            <person name="Martinez-Arias R."/>
        </authorList>
    </citation>
    <scope>NUCLEOTIDE SEQUENCE [LARGE SCALE GENOMIC DNA]</scope>
    <source>
        <strain evidence="7">ATCC BAA-461 / DSM 12804 / CCUG 43448 / CIP 107267 / Se-1111R</strain>
    </source>
</reference>
<keyword evidence="7" id="KW-1185">Reference proteome</keyword>
<dbReference type="PROSITE" id="PS51078">
    <property type="entry name" value="ICLR_ED"/>
    <property type="match status" value="1"/>
</dbReference>
<dbReference type="SMART" id="SM00346">
    <property type="entry name" value="HTH_ICLR"/>
    <property type="match status" value="1"/>
</dbReference>
<dbReference type="SUPFAM" id="SSF46785">
    <property type="entry name" value="Winged helix' DNA-binding domain"/>
    <property type="match status" value="1"/>
</dbReference>
<protein>
    <submittedName>
        <fullName evidence="6">Transcriptional regulatory protein</fullName>
    </submittedName>
</protein>
<dbReference type="PROSITE" id="PS51077">
    <property type="entry name" value="HTH_ICLR"/>
    <property type="match status" value="1"/>
</dbReference>
<dbReference type="Gene3D" id="1.10.10.10">
    <property type="entry name" value="Winged helix-like DNA-binding domain superfamily/Winged helix DNA-binding domain"/>
    <property type="match status" value="1"/>
</dbReference>
<feature type="domain" description="IclR-ED" evidence="5">
    <location>
        <begin position="63"/>
        <end position="249"/>
    </location>
</feature>
<name>A9IEJ4_BORPD</name>
<keyword evidence="2" id="KW-0238">DNA-binding</keyword>
<dbReference type="STRING" id="94624.Bpet1427"/>
<dbReference type="AlphaFoldDB" id="A9IEJ4"/>
<evidence type="ECO:0000259" key="4">
    <source>
        <dbReference type="PROSITE" id="PS51077"/>
    </source>
</evidence>
<evidence type="ECO:0000256" key="2">
    <source>
        <dbReference type="ARBA" id="ARBA00023125"/>
    </source>
</evidence>
<dbReference type="KEGG" id="bpt:Bpet1427"/>
<dbReference type="GO" id="GO:0003677">
    <property type="term" value="F:DNA binding"/>
    <property type="evidence" value="ECO:0007669"/>
    <property type="project" value="UniProtKB-KW"/>
</dbReference>
<evidence type="ECO:0000256" key="3">
    <source>
        <dbReference type="ARBA" id="ARBA00023163"/>
    </source>
</evidence>
<organism evidence="6 7">
    <name type="scientific">Bordetella petrii (strain ATCC BAA-461 / DSM 12804 / CCUG 43448 / CIP 107267 / Se-1111R)</name>
    <dbReference type="NCBI Taxonomy" id="340100"/>
    <lineage>
        <taxon>Bacteria</taxon>
        <taxon>Pseudomonadati</taxon>
        <taxon>Pseudomonadota</taxon>
        <taxon>Betaproteobacteria</taxon>
        <taxon>Burkholderiales</taxon>
        <taxon>Alcaligenaceae</taxon>
        <taxon>Bordetella</taxon>
    </lineage>
</organism>
<dbReference type="GO" id="GO:0045892">
    <property type="term" value="P:negative regulation of DNA-templated transcription"/>
    <property type="evidence" value="ECO:0007669"/>
    <property type="project" value="TreeGrafter"/>
</dbReference>
<dbReference type="GO" id="GO:0003700">
    <property type="term" value="F:DNA-binding transcription factor activity"/>
    <property type="evidence" value="ECO:0007669"/>
    <property type="project" value="TreeGrafter"/>
</dbReference>
<sequence length="259" mass="28395">MNATDKLFSIFSLFTYERPEWTVDEAAEQLGYPVSTAYRFFKSLSDEGLIVAYAAGRYVLGPAIIQLDRQIRLQDPLIKAGSSIMKRLAAESPFDGTFLLCRLYRNQVICVHQESKGFSDLTVSYERGRLMPLHRGAASKIILAHLPVRPIRAYQTANAKDVEAVGLGVDWETMKQSLRRIRKAGICITRAELDNGAIGIAAPLFLIDGSIVGSLGLVLLEEDTNKQLLPAISEELMAAAAEITARLRTNTGGGHQVAS</sequence>
<evidence type="ECO:0000256" key="1">
    <source>
        <dbReference type="ARBA" id="ARBA00023015"/>
    </source>
</evidence>
<dbReference type="Proteomes" id="UP000001225">
    <property type="component" value="Chromosome"/>
</dbReference>
<evidence type="ECO:0000313" key="7">
    <source>
        <dbReference type="Proteomes" id="UP000001225"/>
    </source>
</evidence>
<dbReference type="InterPro" id="IPR029016">
    <property type="entry name" value="GAF-like_dom_sf"/>
</dbReference>